<keyword evidence="2" id="KW-1185">Reference proteome</keyword>
<reference evidence="1 2" key="1">
    <citation type="submission" date="2016-10" db="EMBL/GenBank/DDBJ databases">
        <authorList>
            <person name="de Groot N.N."/>
        </authorList>
    </citation>
    <scope>NUCLEOTIDE SEQUENCE [LARGE SCALE GENOMIC DNA]</scope>
    <source>
        <strain evidence="1 2">CPCC 202699</strain>
    </source>
</reference>
<gene>
    <name evidence="1" type="ORF">SAMN05421504_101153</name>
</gene>
<dbReference type="Proteomes" id="UP000199515">
    <property type="component" value="Unassembled WGS sequence"/>
</dbReference>
<protein>
    <submittedName>
        <fullName evidence="1">Uncharacterized protein</fullName>
    </submittedName>
</protein>
<dbReference type="InterPro" id="IPR016918">
    <property type="entry name" value="UCP029394"/>
</dbReference>
<accession>A0A1H2SB61</accession>
<organism evidence="1 2">
    <name type="scientific">Amycolatopsis xylanica</name>
    <dbReference type="NCBI Taxonomy" id="589385"/>
    <lineage>
        <taxon>Bacteria</taxon>
        <taxon>Bacillati</taxon>
        <taxon>Actinomycetota</taxon>
        <taxon>Actinomycetes</taxon>
        <taxon>Pseudonocardiales</taxon>
        <taxon>Pseudonocardiaceae</taxon>
        <taxon>Amycolatopsis</taxon>
    </lineage>
</organism>
<dbReference type="RefSeq" id="WP_091285286.1">
    <property type="nucleotide sequence ID" value="NZ_FNON01000001.1"/>
</dbReference>
<dbReference type="PIRSF" id="PIRSF029394">
    <property type="entry name" value="UCP029394"/>
    <property type="match status" value="1"/>
</dbReference>
<dbReference type="Gene3D" id="3.10.450.50">
    <property type="match status" value="1"/>
</dbReference>
<dbReference type="InterPro" id="IPR032710">
    <property type="entry name" value="NTF2-like_dom_sf"/>
</dbReference>
<dbReference type="AlphaFoldDB" id="A0A1H2SB61"/>
<dbReference type="SUPFAM" id="SSF54427">
    <property type="entry name" value="NTF2-like"/>
    <property type="match status" value="1"/>
</dbReference>
<sequence length="123" mass="13334">MEDRIEAEVVRQHDLLAAWLGSRAEDSVLADLRAAHTADFMLVTVSGEVLDREALLTALAGAANAQPGLRIEIAEVVIVARLDDAVLVRFLETHVLGEQRTARRVSALLRPGGWAYVHETAVG</sequence>
<evidence type="ECO:0000313" key="1">
    <source>
        <dbReference type="EMBL" id="SDW28344.1"/>
    </source>
</evidence>
<dbReference type="EMBL" id="FNON01000001">
    <property type="protein sequence ID" value="SDW28344.1"/>
    <property type="molecule type" value="Genomic_DNA"/>
</dbReference>
<dbReference type="STRING" id="589385.SAMN05421504_101153"/>
<dbReference type="OrthoDB" id="4570375at2"/>
<proteinExistence type="predicted"/>
<evidence type="ECO:0000313" key="2">
    <source>
        <dbReference type="Proteomes" id="UP000199515"/>
    </source>
</evidence>
<name>A0A1H2SB61_9PSEU</name>